<feature type="region of interest" description="Disordered" evidence="1">
    <location>
        <begin position="1"/>
        <end position="105"/>
    </location>
</feature>
<dbReference type="EMBL" id="BKCJ011750979">
    <property type="protein sequence ID" value="GFD49987.1"/>
    <property type="molecule type" value="Genomic_DNA"/>
</dbReference>
<accession>A0A699WR90</accession>
<feature type="compositionally biased region" description="Basic residues" evidence="1">
    <location>
        <begin position="1"/>
        <end position="11"/>
    </location>
</feature>
<feature type="compositionally biased region" description="Basic and acidic residues" evidence="1">
    <location>
        <begin position="55"/>
        <end position="70"/>
    </location>
</feature>
<gene>
    <name evidence="2" type="ORF">Tci_921956</name>
</gene>
<organism evidence="2">
    <name type="scientific">Tanacetum cinerariifolium</name>
    <name type="common">Dalmatian daisy</name>
    <name type="synonym">Chrysanthemum cinerariifolium</name>
    <dbReference type="NCBI Taxonomy" id="118510"/>
    <lineage>
        <taxon>Eukaryota</taxon>
        <taxon>Viridiplantae</taxon>
        <taxon>Streptophyta</taxon>
        <taxon>Embryophyta</taxon>
        <taxon>Tracheophyta</taxon>
        <taxon>Spermatophyta</taxon>
        <taxon>Magnoliopsida</taxon>
        <taxon>eudicotyledons</taxon>
        <taxon>Gunneridae</taxon>
        <taxon>Pentapetalae</taxon>
        <taxon>asterids</taxon>
        <taxon>campanulids</taxon>
        <taxon>Asterales</taxon>
        <taxon>Asteraceae</taxon>
        <taxon>Asteroideae</taxon>
        <taxon>Anthemideae</taxon>
        <taxon>Anthemidinae</taxon>
        <taxon>Tanacetum</taxon>
    </lineage>
</organism>
<feature type="non-terminal residue" evidence="2">
    <location>
        <position position="1"/>
    </location>
</feature>
<name>A0A699WR90_TANCI</name>
<comment type="caution">
    <text evidence="2">The sequence shown here is derived from an EMBL/GenBank/DDBJ whole genome shotgun (WGS) entry which is preliminary data.</text>
</comment>
<proteinExistence type="predicted"/>
<dbReference type="AlphaFoldDB" id="A0A699WR90"/>
<reference evidence="2" key="1">
    <citation type="journal article" date="2019" name="Sci. Rep.">
        <title>Draft genome of Tanacetum cinerariifolium, the natural source of mosquito coil.</title>
        <authorList>
            <person name="Yamashiro T."/>
            <person name="Shiraishi A."/>
            <person name="Satake H."/>
            <person name="Nakayama K."/>
        </authorList>
    </citation>
    <scope>NUCLEOTIDE SEQUENCE</scope>
</reference>
<sequence>DQRRRQDRRRLRVADPEARPVPARHRPGNLWRRAAASVRGGHGLPQPGRKPCQRGSREHEPRDPRRRPAADRLAQGADRHQRARPPGPGAAAADRAGVHWRRRPE</sequence>
<evidence type="ECO:0000313" key="2">
    <source>
        <dbReference type="EMBL" id="GFD49987.1"/>
    </source>
</evidence>
<protein>
    <submittedName>
        <fullName evidence="2">Uncharacterized protein</fullName>
    </submittedName>
</protein>
<evidence type="ECO:0000256" key="1">
    <source>
        <dbReference type="SAM" id="MobiDB-lite"/>
    </source>
</evidence>